<evidence type="ECO:0000256" key="4">
    <source>
        <dbReference type="ARBA" id="ARBA00006915"/>
    </source>
</evidence>
<reference evidence="13 14" key="1">
    <citation type="submission" date="2022-10" db="EMBL/GenBank/DDBJ databases">
        <title>Weissella fermenti sp. nov., isolated from fermented cabbage.</title>
        <authorList>
            <person name="Lee J.K."/>
            <person name="Baek J.H."/>
            <person name="Choi D.G."/>
            <person name="Kim J.M."/>
            <person name="Jeon C.O."/>
        </authorList>
    </citation>
    <scope>NUCLEOTIDE SEQUENCE [LARGE SCALE GENOMIC DNA]</scope>
    <source>
        <strain evidence="13 14">KACC 18534</strain>
    </source>
</reference>
<gene>
    <name evidence="13" type="ORF">OIT44_00285</name>
</gene>
<dbReference type="GO" id="GO:0009032">
    <property type="term" value="F:thymidine phosphorylase activity"/>
    <property type="evidence" value="ECO:0007669"/>
    <property type="project" value="UniProtKB-EC"/>
</dbReference>
<keyword evidence="9 13" id="KW-0808">Transferase</keyword>
<dbReference type="EC" id="2.4.2.2" evidence="6"/>
<dbReference type="InterPro" id="IPR017872">
    <property type="entry name" value="Pyrmidine_PPase_CS"/>
</dbReference>
<dbReference type="RefSeq" id="WP_213408726.1">
    <property type="nucleotide sequence ID" value="NZ_CP074441.1"/>
</dbReference>
<comment type="similarity">
    <text evidence="4">Belongs to the thymidine/pyrimidine-nucleoside phosphorylase family.</text>
</comment>
<dbReference type="PROSITE" id="PS00647">
    <property type="entry name" value="THYMID_PHOSPHORYLASE"/>
    <property type="match status" value="1"/>
</dbReference>
<accession>A0ABT3E283</accession>
<comment type="catalytic activity">
    <reaction evidence="11">
        <text>thymidine + phosphate = 2-deoxy-alpha-D-ribose 1-phosphate + thymine</text>
        <dbReference type="Rhea" id="RHEA:16037"/>
        <dbReference type="ChEBI" id="CHEBI:17748"/>
        <dbReference type="ChEBI" id="CHEBI:17821"/>
        <dbReference type="ChEBI" id="CHEBI:43474"/>
        <dbReference type="ChEBI" id="CHEBI:57259"/>
        <dbReference type="EC" id="2.4.2.2"/>
    </reaction>
</comment>
<proteinExistence type="inferred from homology"/>
<evidence type="ECO:0000256" key="9">
    <source>
        <dbReference type="ARBA" id="ARBA00022679"/>
    </source>
</evidence>
<dbReference type="SUPFAM" id="SSF54680">
    <property type="entry name" value="Pyrimidine nucleoside phosphorylase C-terminal domain"/>
    <property type="match status" value="1"/>
</dbReference>
<protein>
    <recommendedName>
        <fullName evidence="7">Pyrimidine-nucleoside phosphorylase</fullName>
        <ecNumber evidence="6">2.4.2.2</ecNumber>
    </recommendedName>
</protein>
<dbReference type="InterPro" id="IPR013102">
    <property type="entry name" value="PYNP_C"/>
</dbReference>
<comment type="catalytic activity">
    <reaction evidence="10">
        <text>uridine + phosphate = alpha-D-ribose 1-phosphate + uracil</text>
        <dbReference type="Rhea" id="RHEA:24388"/>
        <dbReference type="ChEBI" id="CHEBI:16704"/>
        <dbReference type="ChEBI" id="CHEBI:17568"/>
        <dbReference type="ChEBI" id="CHEBI:43474"/>
        <dbReference type="ChEBI" id="CHEBI:57720"/>
        <dbReference type="EC" id="2.4.2.2"/>
    </reaction>
</comment>
<evidence type="ECO:0000256" key="2">
    <source>
        <dbReference type="ARBA" id="ARBA00001958"/>
    </source>
</evidence>
<keyword evidence="14" id="KW-1185">Reference proteome</keyword>
<evidence type="ECO:0000256" key="6">
    <source>
        <dbReference type="ARBA" id="ARBA00011889"/>
    </source>
</evidence>
<evidence type="ECO:0000313" key="13">
    <source>
        <dbReference type="EMBL" id="MCW0952533.1"/>
    </source>
</evidence>
<feature type="domain" description="Pyrimidine nucleoside phosphorylase C-terminal" evidence="12">
    <location>
        <begin position="345"/>
        <end position="418"/>
    </location>
</feature>
<dbReference type="InterPro" id="IPR036320">
    <property type="entry name" value="Glycosyl_Trfase_fam3_N_dom_sf"/>
</dbReference>
<evidence type="ECO:0000256" key="5">
    <source>
        <dbReference type="ARBA" id="ARBA00011738"/>
    </source>
</evidence>
<dbReference type="Pfam" id="PF02885">
    <property type="entry name" value="Glycos_trans_3N"/>
    <property type="match status" value="1"/>
</dbReference>
<dbReference type="SUPFAM" id="SSF52418">
    <property type="entry name" value="Nucleoside phosphorylase/phosphoribosyltransferase catalytic domain"/>
    <property type="match status" value="1"/>
</dbReference>
<dbReference type="SUPFAM" id="SSF47648">
    <property type="entry name" value="Nucleoside phosphorylase/phosphoribosyltransferase N-terminal domain"/>
    <property type="match status" value="1"/>
</dbReference>
<evidence type="ECO:0000256" key="11">
    <source>
        <dbReference type="ARBA" id="ARBA00048525"/>
    </source>
</evidence>
<comment type="subunit">
    <text evidence="5">Homodimer.</text>
</comment>
<evidence type="ECO:0000256" key="1">
    <source>
        <dbReference type="ARBA" id="ARBA00001066"/>
    </source>
</evidence>
<comment type="function">
    <text evidence="3">Catalyzes phosphorolysis of the pyrimidine nucleosides uridine, thymidine and 2'-deoxyuridine with the formation of the corresponding pyrimidine base and ribose-1-phosphate.</text>
</comment>
<dbReference type="NCBIfam" id="NF004747">
    <property type="entry name" value="PRK06078.1"/>
    <property type="match status" value="1"/>
</dbReference>
<name>A0ABT3E283_9LACO</name>
<dbReference type="Pfam" id="PF07831">
    <property type="entry name" value="PYNP_C"/>
    <property type="match status" value="1"/>
</dbReference>
<keyword evidence="8 13" id="KW-0328">Glycosyltransferase</keyword>
<dbReference type="Pfam" id="PF00591">
    <property type="entry name" value="Glycos_transf_3"/>
    <property type="match status" value="1"/>
</dbReference>
<dbReference type="PIRSF" id="PIRSF000478">
    <property type="entry name" value="TP_PyNP"/>
    <property type="match status" value="1"/>
</dbReference>
<evidence type="ECO:0000256" key="8">
    <source>
        <dbReference type="ARBA" id="ARBA00022676"/>
    </source>
</evidence>
<comment type="caution">
    <text evidence="13">The sequence shown here is derived from an EMBL/GenBank/DDBJ whole genome shotgun (WGS) entry which is preliminary data.</text>
</comment>
<dbReference type="Gene3D" id="3.40.1030.10">
    <property type="entry name" value="Nucleoside phosphorylase/phosphoribosyltransferase catalytic domain"/>
    <property type="match status" value="1"/>
</dbReference>
<dbReference type="EMBL" id="JAOZFE010000001">
    <property type="protein sequence ID" value="MCW0952533.1"/>
    <property type="molecule type" value="Genomic_DNA"/>
</dbReference>
<dbReference type="PANTHER" id="PTHR10515">
    <property type="entry name" value="THYMIDINE PHOSPHORYLASE"/>
    <property type="match status" value="1"/>
</dbReference>
<evidence type="ECO:0000313" key="14">
    <source>
        <dbReference type="Proteomes" id="UP001526225"/>
    </source>
</evidence>
<dbReference type="InterPro" id="IPR035902">
    <property type="entry name" value="Nuc_phospho_transferase"/>
</dbReference>
<dbReference type="PANTHER" id="PTHR10515:SF0">
    <property type="entry name" value="THYMIDINE PHOSPHORYLASE"/>
    <property type="match status" value="1"/>
</dbReference>
<dbReference type="InterPro" id="IPR036566">
    <property type="entry name" value="PYNP-like_C_sf"/>
</dbReference>
<comment type="catalytic activity">
    <reaction evidence="1">
        <text>2'-deoxyuridine + phosphate = 2-deoxy-alpha-D-ribose 1-phosphate + uracil</text>
        <dbReference type="Rhea" id="RHEA:22824"/>
        <dbReference type="ChEBI" id="CHEBI:16450"/>
        <dbReference type="ChEBI" id="CHEBI:17568"/>
        <dbReference type="ChEBI" id="CHEBI:43474"/>
        <dbReference type="ChEBI" id="CHEBI:57259"/>
        <dbReference type="EC" id="2.4.2.2"/>
    </reaction>
</comment>
<dbReference type="InterPro" id="IPR000053">
    <property type="entry name" value="Thymidine/pyrmidine_PPase"/>
</dbReference>
<dbReference type="InterPro" id="IPR000312">
    <property type="entry name" value="Glycosyl_Trfase_fam3"/>
</dbReference>
<dbReference type="NCBIfam" id="TIGR02644">
    <property type="entry name" value="Y_phosphoryl"/>
    <property type="match status" value="1"/>
</dbReference>
<comment type="cofactor">
    <cofactor evidence="2">
        <name>K(+)</name>
        <dbReference type="ChEBI" id="CHEBI:29103"/>
    </cofactor>
</comment>
<dbReference type="Gene3D" id="1.20.970.10">
    <property type="entry name" value="Transferase, Pyrimidine Nucleoside Phosphorylase, Chain C"/>
    <property type="match status" value="1"/>
</dbReference>
<evidence type="ECO:0000256" key="3">
    <source>
        <dbReference type="ARBA" id="ARBA00003877"/>
    </source>
</evidence>
<evidence type="ECO:0000256" key="10">
    <source>
        <dbReference type="ARBA" id="ARBA00048453"/>
    </source>
</evidence>
<evidence type="ECO:0000256" key="7">
    <source>
        <dbReference type="ARBA" id="ARBA00014680"/>
    </source>
</evidence>
<sequence length="431" mass="45878">MKMIDVLMKKRNGEALSGEEIQFVVDGYTDGTISDYQMSAFLMTVFFNEMNVTERAALTDAMMRSGDVLDMSDIPGIKVDKHSTGGVGDKTSLPLAAMVAALDIKVPMISGRGLGHTGGTLDKLEAIPGFNVNLTEEQFKEQIRSVGTAIISATGDIAPADKKIYALRDVTATVDSISLISSSIMSKKLATGNDALVLDVKTGSGAFMKTLDDSKALAKSLVDIGKAAGLQMKAVISDMNQPLGREIGNALEIQETIETLKGNGPADLVQLCLALGAPMVMMAGKATSEPEARDMLQATLTDGTALEAFKQMIIAQDGNPEVINDYSLMPQAEFHIPFTAQVAGVLAEMDADSLGMASMYLGGGRASKDDVLDYGVGITMHKKLGDEVTVGDTILTLHANREDISHELAYLADHIRVSDKADVPPLIHFEM</sequence>
<dbReference type="InterPro" id="IPR018090">
    <property type="entry name" value="Pyrmidine_PPas_bac/euk"/>
</dbReference>
<dbReference type="Gene3D" id="3.90.1170.30">
    <property type="entry name" value="Pyrimidine nucleoside phosphorylase-like, C-terminal domain"/>
    <property type="match status" value="1"/>
</dbReference>
<dbReference type="NCBIfam" id="NF004490">
    <property type="entry name" value="PRK05820.1"/>
    <property type="match status" value="1"/>
</dbReference>
<dbReference type="Proteomes" id="UP001526225">
    <property type="component" value="Unassembled WGS sequence"/>
</dbReference>
<dbReference type="InterPro" id="IPR017459">
    <property type="entry name" value="Glycosyl_Trfase_fam3_N_dom"/>
</dbReference>
<evidence type="ECO:0000259" key="12">
    <source>
        <dbReference type="SMART" id="SM00941"/>
    </source>
</evidence>
<dbReference type="SMART" id="SM00941">
    <property type="entry name" value="PYNP_C"/>
    <property type="match status" value="1"/>
</dbReference>
<organism evidence="13 14">
    <name type="scientific">Weissella ceti</name>
    <dbReference type="NCBI Taxonomy" id="759620"/>
    <lineage>
        <taxon>Bacteria</taxon>
        <taxon>Bacillati</taxon>
        <taxon>Bacillota</taxon>
        <taxon>Bacilli</taxon>
        <taxon>Lactobacillales</taxon>
        <taxon>Lactobacillaceae</taxon>
        <taxon>Weissella</taxon>
    </lineage>
</organism>